<feature type="region of interest" description="Disordered" evidence="1">
    <location>
        <begin position="169"/>
        <end position="193"/>
    </location>
</feature>
<dbReference type="Gene3D" id="3.30.40.10">
    <property type="entry name" value="Zinc/RING finger domain, C3HC4 (zinc finger)"/>
    <property type="match status" value="1"/>
</dbReference>
<accession>A0AAV9PSP3</accession>
<dbReference type="EMBL" id="JAVRRT010000001">
    <property type="protein sequence ID" value="KAK5175780.1"/>
    <property type="molecule type" value="Genomic_DNA"/>
</dbReference>
<sequence length="587" mass="64590">MAYPKWPGTKYRVSQTFLSNISLTSLSDDIIRALGEVLQHEGGNVLHDHYSFEQYFQRRATRLAMNHSYKTVKTNPFTFARIDAEEVFESPDMQLSVEEVRRREVQRNITPLLPLPTTENTNTIDNFASYPRTEWTGVQPATKTPFEIASDLIARSSNITLTPDHLKLVHRPSSTSPQRRDGITPSGMQLTPPSFNTLFATRTKPSGLEQQTSSRWGSAYSSPYPGRPSFGSSYLTEPLSTPATSPLTEVMDDASTFPPTKVGDLTDAQHHALVHWIIDGLGPEPTHSCNIADFWAAQASLKSTGFAQPFSCATAPPAVQAPSSDPGPHRNPPAYVHPRVSSMPHVGMKDAPVKVMTSSGVEYRLRGPAEQDATDAVGIDQTFDAVDEDQDMESKQEAEQARPAKGLKLKRHAPRPQGTMPPPPAPIQAQFPAPAPTLQTTTPAATAESHLEAVIAGTALPINEAEAKQAQSERLVRLQASGSYHTRSKDHPCEFFDAARFKPDDEYSKVRCICGAKDLKGQPDIGCDAEGDEDLIKTKGRGCGVWQHVACVQDVLSGNWRKEPYLCQMCDPWTHRVKIAAMRRMEA</sequence>
<keyword evidence="3" id="KW-1185">Reference proteome</keyword>
<dbReference type="RefSeq" id="XP_064664418.1">
    <property type="nucleotide sequence ID" value="XM_064798184.1"/>
</dbReference>
<feature type="region of interest" description="Disordered" evidence="1">
    <location>
        <begin position="388"/>
        <end position="444"/>
    </location>
</feature>
<dbReference type="InterPro" id="IPR013083">
    <property type="entry name" value="Znf_RING/FYVE/PHD"/>
</dbReference>
<evidence type="ECO:0000313" key="3">
    <source>
        <dbReference type="Proteomes" id="UP001337655"/>
    </source>
</evidence>
<gene>
    <name evidence="2" type="ORF">LTR77_000920</name>
</gene>
<feature type="compositionally biased region" description="Basic residues" evidence="1">
    <location>
        <begin position="405"/>
        <end position="414"/>
    </location>
</feature>
<proteinExistence type="predicted"/>
<dbReference type="GeneID" id="89922269"/>
<dbReference type="SUPFAM" id="SSF57903">
    <property type="entry name" value="FYVE/PHD zinc finger"/>
    <property type="match status" value="1"/>
</dbReference>
<dbReference type="Proteomes" id="UP001337655">
    <property type="component" value="Unassembled WGS sequence"/>
</dbReference>
<feature type="compositionally biased region" description="Low complexity" evidence="1">
    <location>
        <begin position="427"/>
        <end position="444"/>
    </location>
</feature>
<name>A0AAV9PSP3_9PEZI</name>
<dbReference type="AlphaFoldDB" id="A0AAV9PSP3"/>
<organism evidence="2 3">
    <name type="scientific">Saxophila tyrrhenica</name>
    <dbReference type="NCBI Taxonomy" id="1690608"/>
    <lineage>
        <taxon>Eukaryota</taxon>
        <taxon>Fungi</taxon>
        <taxon>Dikarya</taxon>
        <taxon>Ascomycota</taxon>
        <taxon>Pezizomycotina</taxon>
        <taxon>Dothideomycetes</taxon>
        <taxon>Dothideomycetidae</taxon>
        <taxon>Mycosphaerellales</taxon>
        <taxon>Extremaceae</taxon>
        <taxon>Saxophila</taxon>
    </lineage>
</organism>
<comment type="caution">
    <text evidence="2">The sequence shown here is derived from an EMBL/GenBank/DDBJ whole genome shotgun (WGS) entry which is preliminary data.</text>
</comment>
<reference evidence="2 3" key="1">
    <citation type="submission" date="2023-08" db="EMBL/GenBank/DDBJ databases">
        <title>Black Yeasts Isolated from many extreme environments.</title>
        <authorList>
            <person name="Coleine C."/>
            <person name="Stajich J.E."/>
            <person name="Selbmann L."/>
        </authorList>
    </citation>
    <scope>NUCLEOTIDE SEQUENCE [LARGE SCALE GENOMIC DNA]</scope>
    <source>
        <strain evidence="2 3">CCFEE 5935</strain>
    </source>
</reference>
<feature type="compositionally biased region" description="Basic and acidic residues" evidence="1">
    <location>
        <begin position="392"/>
        <end position="402"/>
    </location>
</feature>
<dbReference type="InterPro" id="IPR011011">
    <property type="entry name" value="Znf_FYVE_PHD"/>
</dbReference>
<evidence type="ECO:0008006" key="4">
    <source>
        <dbReference type="Google" id="ProtNLM"/>
    </source>
</evidence>
<evidence type="ECO:0000313" key="2">
    <source>
        <dbReference type="EMBL" id="KAK5175780.1"/>
    </source>
</evidence>
<protein>
    <recommendedName>
        <fullName evidence="4">Zinc finger PHD-type domain-containing protein</fullName>
    </recommendedName>
</protein>
<evidence type="ECO:0000256" key="1">
    <source>
        <dbReference type="SAM" id="MobiDB-lite"/>
    </source>
</evidence>